<accession>A0A344LSN4</accession>
<reference evidence="2 3" key="1">
    <citation type="submission" date="2018-06" db="EMBL/GenBank/DDBJ databases">
        <title>Genome sequencing of Flavobacterium.</title>
        <authorList>
            <person name="Baek M.-G."/>
            <person name="Yi H."/>
        </authorList>
    </citation>
    <scope>NUCLEOTIDE SEQUENCE [LARGE SCALE GENOMIC DNA]</scope>
    <source>
        <strain evidence="2 3">HYN0086</strain>
    </source>
</reference>
<dbReference type="AlphaFoldDB" id="A0A344LSN4"/>
<organism evidence="2 3">
    <name type="scientific">Flavobacterium fluviale</name>
    <dbReference type="NCBI Taxonomy" id="2249356"/>
    <lineage>
        <taxon>Bacteria</taxon>
        <taxon>Pseudomonadati</taxon>
        <taxon>Bacteroidota</taxon>
        <taxon>Flavobacteriia</taxon>
        <taxon>Flavobacteriales</taxon>
        <taxon>Flavobacteriaceae</taxon>
        <taxon>Flavobacterium</taxon>
    </lineage>
</organism>
<proteinExistence type="predicted"/>
<dbReference type="OrthoDB" id="7989464at2"/>
<dbReference type="Gene3D" id="1.20.1420.60">
    <property type="match status" value="1"/>
</dbReference>
<gene>
    <name evidence="2" type="ORF">HYN86_10105</name>
</gene>
<sequence length="166" mass="19543">MSNQINKNDNQFKKIDIQKLIQGENINDIIIEIDNYICTLCEWGDKMENLSNAQKFFYYNQNLEREINNGGFSQYFFNSTGDYAHETVDSLIAINANHTAKILKKAIAQFPENKVPKNSNLREEIIEKIEEEANIVWEELENDFFKYEDNLNELNLKFVKENLNSF</sequence>
<evidence type="ECO:0000313" key="3">
    <source>
        <dbReference type="Proteomes" id="UP000251561"/>
    </source>
</evidence>
<evidence type="ECO:0000313" key="2">
    <source>
        <dbReference type="EMBL" id="AXB56926.1"/>
    </source>
</evidence>
<dbReference type="InterPro" id="IPR025402">
    <property type="entry name" value="DMP19_C"/>
</dbReference>
<feature type="domain" description="DNA mimic protein DMP19 C-terminal" evidence="1">
    <location>
        <begin position="48"/>
        <end position="162"/>
    </location>
</feature>
<keyword evidence="3" id="KW-1185">Reference proteome</keyword>
<dbReference type="RefSeq" id="WP_113677908.1">
    <property type="nucleotide sequence ID" value="NZ_CP030261.1"/>
</dbReference>
<dbReference type="EMBL" id="CP030261">
    <property type="protein sequence ID" value="AXB56926.1"/>
    <property type="molecule type" value="Genomic_DNA"/>
</dbReference>
<name>A0A344LSN4_9FLAO</name>
<dbReference type="KEGG" id="ffl:HYN86_10105"/>
<protein>
    <recommendedName>
        <fullName evidence="1">DNA mimic protein DMP19 C-terminal domain-containing protein</fullName>
    </recommendedName>
</protein>
<dbReference type="Proteomes" id="UP000251561">
    <property type="component" value="Chromosome"/>
</dbReference>
<evidence type="ECO:0000259" key="1">
    <source>
        <dbReference type="Pfam" id="PF14300"/>
    </source>
</evidence>
<dbReference type="Pfam" id="PF14300">
    <property type="entry name" value="DMP19"/>
    <property type="match status" value="1"/>
</dbReference>